<comment type="caution">
    <text evidence="1">The sequence shown here is derived from an EMBL/GenBank/DDBJ whole genome shotgun (WGS) entry which is preliminary data.</text>
</comment>
<proteinExistence type="predicted"/>
<dbReference type="PANTHER" id="PTHR35763:SF1">
    <property type="entry name" value="OS11G0133900 PROTEIN"/>
    <property type="match status" value="1"/>
</dbReference>
<accession>A0AAP0BYD4</accession>
<dbReference type="EMBL" id="JBBWWQ010000002">
    <property type="protein sequence ID" value="KAK8954569.1"/>
    <property type="molecule type" value="Genomic_DNA"/>
</dbReference>
<evidence type="ECO:0000313" key="1">
    <source>
        <dbReference type="EMBL" id="KAK8954569.1"/>
    </source>
</evidence>
<dbReference type="Pfam" id="PF13233">
    <property type="entry name" value="Complex1_LYR_2"/>
    <property type="match status" value="1"/>
</dbReference>
<sequence length="110" mass="12540">MSSKATQTQNIYRKLLKAVEKHIGKSGSKGHFRDFIIKEFRENAKLSNPSEVRQKLNLAHDYAFLLNSVHHQKDLLFSYNIAVDRSNEMKKVLKASAASVGLQLPQVYQP</sequence>
<organism evidence="1 2">
    <name type="scientific">Platanthera zijinensis</name>
    <dbReference type="NCBI Taxonomy" id="2320716"/>
    <lineage>
        <taxon>Eukaryota</taxon>
        <taxon>Viridiplantae</taxon>
        <taxon>Streptophyta</taxon>
        <taxon>Embryophyta</taxon>
        <taxon>Tracheophyta</taxon>
        <taxon>Spermatophyta</taxon>
        <taxon>Magnoliopsida</taxon>
        <taxon>Liliopsida</taxon>
        <taxon>Asparagales</taxon>
        <taxon>Orchidaceae</taxon>
        <taxon>Orchidoideae</taxon>
        <taxon>Orchideae</taxon>
        <taxon>Orchidinae</taxon>
        <taxon>Platanthera</taxon>
    </lineage>
</organism>
<name>A0AAP0BYD4_9ASPA</name>
<dbReference type="PANTHER" id="PTHR35763">
    <property type="entry name" value="COMPLEX 1 LYR-LIKE PROTEIN"/>
    <property type="match status" value="1"/>
</dbReference>
<evidence type="ECO:0000313" key="2">
    <source>
        <dbReference type="Proteomes" id="UP001418222"/>
    </source>
</evidence>
<gene>
    <name evidence="1" type="ORF">KSP39_PZI002799</name>
</gene>
<dbReference type="AlphaFoldDB" id="A0AAP0BYD4"/>
<evidence type="ECO:0008006" key="3">
    <source>
        <dbReference type="Google" id="ProtNLM"/>
    </source>
</evidence>
<keyword evidence="2" id="KW-1185">Reference proteome</keyword>
<protein>
    <recommendedName>
        <fullName evidence="3">Complex 1 LYR protein</fullName>
    </recommendedName>
</protein>
<dbReference type="Proteomes" id="UP001418222">
    <property type="component" value="Unassembled WGS sequence"/>
</dbReference>
<reference evidence="1 2" key="1">
    <citation type="journal article" date="2022" name="Nat. Plants">
        <title>Genomes of leafy and leafless Platanthera orchids illuminate the evolution of mycoheterotrophy.</title>
        <authorList>
            <person name="Li M.H."/>
            <person name="Liu K.W."/>
            <person name="Li Z."/>
            <person name="Lu H.C."/>
            <person name="Ye Q.L."/>
            <person name="Zhang D."/>
            <person name="Wang J.Y."/>
            <person name="Li Y.F."/>
            <person name="Zhong Z.M."/>
            <person name="Liu X."/>
            <person name="Yu X."/>
            <person name="Liu D.K."/>
            <person name="Tu X.D."/>
            <person name="Liu B."/>
            <person name="Hao Y."/>
            <person name="Liao X.Y."/>
            <person name="Jiang Y.T."/>
            <person name="Sun W.H."/>
            <person name="Chen J."/>
            <person name="Chen Y.Q."/>
            <person name="Ai Y."/>
            <person name="Zhai J.W."/>
            <person name="Wu S.S."/>
            <person name="Zhou Z."/>
            <person name="Hsiao Y.Y."/>
            <person name="Wu W.L."/>
            <person name="Chen Y.Y."/>
            <person name="Lin Y.F."/>
            <person name="Hsu J.L."/>
            <person name="Li C.Y."/>
            <person name="Wang Z.W."/>
            <person name="Zhao X."/>
            <person name="Zhong W.Y."/>
            <person name="Ma X.K."/>
            <person name="Ma L."/>
            <person name="Huang J."/>
            <person name="Chen G.Z."/>
            <person name="Huang M.Z."/>
            <person name="Huang L."/>
            <person name="Peng D.H."/>
            <person name="Luo Y.B."/>
            <person name="Zou S.Q."/>
            <person name="Chen S.P."/>
            <person name="Lan S."/>
            <person name="Tsai W.C."/>
            <person name="Van de Peer Y."/>
            <person name="Liu Z.J."/>
        </authorList>
    </citation>
    <scope>NUCLEOTIDE SEQUENCE [LARGE SCALE GENOMIC DNA]</scope>
    <source>
        <strain evidence="1">Lor287</strain>
    </source>
</reference>